<evidence type="ECO:0000256" key="1">
    <source>
        <dbReference type="SAM" id="Phobius"/>
    </source>
</evidence>
<feature type="transmembrane region" description="Helical" evidence="1">
    <location>
        <begin position="64"/>
        <end position="82"/>
    </location>
</feature>
<evidence type="ECO:0000313" key="3">
    <source>
        <dbReference type="Proteomes" id="UP000091820"/>
    </source>
</evidence>
<keyword evidence="3" id="KW-1185">Reference proteome</keyword>
<keyword evidence="1" id="KW-0472">Membrane</keyword>
<dbReference type="EnsemblMetazoa" id="GBRI000061-RA">
    <property type="protein sequence ID" value="GBRI000061-PA"/>
    <property type="gene ID" value="GBRI000061"/>
</dbReference>
<name>A0A1A9VZ31_9MUSC</name>
<proteinExistence type="predicted"/>
<sequence>MSAASSAGGATSDSGAGFSGGTGVVSGAVACGAGRLNSSAEYTASEKMLETCPDWLARFSRPSIIGMYTTLFSYCPLLFLVLRTTIAASRPSGIRPSVAHLVSPNTKDFLSANWSSLSATMAVAAVRINCSGVTWGGSMDSIPICVNVDSR</sequence>
<reference evidence="2" key="2">
    <citation type="submission" date="2020-05" db="UniProtKB">
        <authorList>
            <consortium name="EnsemblMetazoa"/>
        </authorList>
    </citation>
    <scope>IDENTIFICATION</scope>
    <source>
        <strain evidence="2">IAEA</strain>
    </source>
</reference>
<dbReference type="VEuPathDB" id="VectorBase:GBRI000061"/>
<keyword evidence="1" id="KW-1133">Transmembrane helix</keyword>
<accession>A0A1A9VZ31</accession>
<protein>
    <submittedName>
        <fullName evidence="2">Uncharacterized protein</fullName>
    </submittedName>
</protein>
<dbReference type="AlphaFoldDB" id="A0A1A9VZ31"/>
<organism evidence="2 3">
    <name type="scientific">Glossina brevipalpis</name>
    <dbReference type="NCBI Taxonomy" id="37001"/>
    <lineage>
        <taxon>Eukaryota</taxon>
        <taxon>Metazoa</taxon>
        <taxon>Ecdysozoa</taxon>
        <taxon>Arthropoda</taxon>
        <taxon>Hexapoda</taxon>
        <taxon>Insecta</taxon>
        <taxon>Pterygota</taxon>
        <taxon>Neoptera</taxon>
        <taxon>Endopterygota</taxon>
        <taxon>Diptera</taxon>
        <taxon>Brachycera</taxon>
        <taxon>Muscomorpha</taxon>
        <taxon>Hippoboscoidea</taxon>
        <taxon>Glossinidae</taxon>
        <taxon>Glossina</taxon>
    </lineage>
</organism>
<dbReference type="Proteomes" id="UP000091820">
    <property type="component" value="Unassembled WGS sequence"/>
</dbReference>
<keyword evidence="1" id="KW-0812">Transmembrane</keyword>
<evidence type="ECO:0000313" key="2">
    <source>
        <dbReference type="EnsemblMetazoa" id="GBRI000061-PA"/>
    </source>
</evidence>
<reference evidence="3" key="1">
    <citation type="submission" date="2014-03" db="EMBL/GenBank/DDBJ databases">
        <authorList>
            <person name="Aksoy S."/>
            <person name="Warren W."/>
            <person name="Wilson R.K."/>
        </authorList>
    </citation>
    <scope>NUCLEOTIDE SEQUENCE [LARGE SCALE GENOMIC DNA]</scope>
    <source>
        <strain evidence="3">IAEA</strain>
    </source>
</reference>